<dbReference type="AlphaFoldDB" id="A0A974XD27"/>
<feature type="binding site" evidence="10 14">
    <location>
        <begin position="195"/>
        <end position="196"/>
    </location>
    <ligand>
        <name>substrate</name>
    </ligand>
</feature>
<comment type="cofactor">
    <cofactor evidence="2">
        <name>Mn(2+)</name>
        <dbReference type="ChEBI" id="CHEBI:29035"/>
    </cofactor>
</comment>
<evidence type="ECO:0000256" key="14">
    <source>
        <dbReference type="PIRSR" id="PIRSR001461-3"/>
    </source>
</evidence>
<evidence type="ECO:0000256" key="11">
    <source>
        <dbReference type="PIRNR" id="PIRNR001461"/>
    </source>
</evidence>
<dbReference type="SUPFAM" id="SSF51366">
    <property type="entry name" value="Ribulose-phoshate binding barrel"/>
    <property type="match status" value="1"/>
</dbReference>
<comment type="catalytic activity">
    <reaction evidence="1 10 11">
        <text>D-ribulose 5-phosphate = D-xylulose 5-phosphate</text>
        <dbReference type="Rhea" id="RHEA:13677"/>
        <dbReference type="ChEBI" id="CHEBI:57737"/>
        <dbReference type="ChEBI" id="CHEBI:58121"/>
        <dbReference type="EC" id="5.1.3.1"/>
    </reaction>
</comment>
<comment type="cofactor">
    <cofactor evidence="4">
        <name>Zn(2+)</name>
        <dbReference type="ChEBI" id="CHEBI:29105"/>
    </cofactor>
</comment>
<dbReference type="PANTHER" id="PTHR11749">
    <property type="entry name" value="RIBULOSE-5-PHOSPHATE-3-EPIMERASE"/>
    <property type="match status" value="1"/>
</dbReference>
<evidence type="ECO:0000313" key="16">
    <source>
        <dbReference type="Proteomes" id="UP000663499"/>
    </source>
</evidence>
<comment type="function">
    <text evidence="10">Catalyzes the reversible epimerization of D-ribulose 5-phosphate to D-xylulose 5-phosphate.</text>
</comment>
<dbReference type="InterPro" id="IPR011060">
    <property type="entry name" value="RibuloseP-bd_barrel"/>
</dbReference>
<keyword evidence="13" id="KW-0464">Manganese</keyword>
<evidence type="ECO:0000256" key="5">
    <source>
        <dbReference type="ARBA" id="ARBA00001954"/>
    </source>
</evidence>
<dbReference type="GO" id="GO:0046872">
    <property type="term" value="F:metal ion binding"/>
    <property type="evidence" value="ECO:0007669"/>
    <property type="project" value="UniProtKB-UniRule"/>
</dbReference>
<evidence type="ECO:0000256" key="6">
    <source>
        <dbReference type="ARBA" id="ARBA00009541"/>
    </source>
</evidence>
<evidence type="ECO:0000256" key="4">
    <source>
        <dbReference type="ARBA" id="ARBA00001947"/>
    </source>
</evidence>
<dbReference type="GO" id="GO:0006098">
    <property type="term" value="P:pentose-phosphate shunt"/>
    <property type="evidence" value="ECO:0007669"/>
    <property type="project" value="UniProtKB-UniRule"/>
</dbReference>
<evidence type="ECO:0000256" key="8">
    <source>
        <dbReference type="ARBA" id="ARBA00022723"/>
    </source>
</evidence>
<evidence type="ECO:0000256" key="2">
    <source>
        <dbReference type="ARBA" id="ARBA00001936"/>
    </source>
</evidence>
<evidence type="ECO:0000256" key="12">
    <source>
        <dbReference type="PIRSR" id="PIRSR001461-1"/>
    </source>
</evidence>
<evidence type="ECO:0000256" key="13">
    <source>
        <dbReference type="PIRSR" id="PIRSR001461-2"/>
    </source>
</evidence>
<keyword evidence="13" id="KW-0862">Zinc</keyword>
<dbReference type="GO" id="GO:0019323">
    <property type="term" value="P:pentose catabolic process"/>
    <property type="evidence" value="ECO:0007669"/>
    <property type="project" value="UniProtKB-UniRule"/>
</dbReference>
<evidence type="ECO:0000256" key="1">
    <source>
        <dbReference type="ARBA" id="ARBA00001782"/>
    </source>
</evidence>
<dbReference type="Proteomes" id="UP000663499">
    <property type="component" value="Chromosome"/>
</dbReference>
<dbReference type="HAMAP" id="MF_02227">
    <property type="entry name" value="RPE"/>
    <property type="match status" value="1"/>
</dbReference>
<evidence type="ECO:0000256" key="9">
    <source>
        <dbReference type="ARBA" id="ARBA00023235"/>
    </source>
</evidence>
<feature type="binding site" evidence="10 14">
    <location>
        <position position="66"/>
    </location>
    <ligand>
        <name>substrate</name>
    </ligand>
</feature>
<feature type="binding site" evidence="10 13">
    <location>
        <position position="173"/>
    </location>
    <ligand>
        <name>a divalent metal cation</name>
        <dbReference type="ChEBI" id="CHEBI:60240"/>
    </ligand>
</feature>
<dbReference type="InterPro" id="IPR013785">
    <property type="entry name" value="Aldolase_TIM"/>
</dbReference>
<feature type="binding site" evidence="10 13">
    <location>
        <position position="33"/>
    </location>
    <ligand>
        <name>a divalent metal cation</name>
        <dbReference type="ChEBI" id="CHEBI:60240"/>
    </ligand>
</feature>
<comment type="cofactor">
    <cofactor evidence="3">
        <name>Co(2+)</name>
        <dbReference type="ChEBI" id="CHEBI:48828"/>
    </cofactor>
</comment>
<feature type="binding site" evidence="10 13">
    <location>
        <position position="35"/>
    </location>
    <ligand>
        <name>a divalent metal cation</name>
        <dbReference type="ChEBI" id="CHEBI:60240"/>
    </ligand>
</feature>
<keyword evidence="13" id="KW-0170">Cobalt</keyword>
<protein>
    <recommendedName>
        <fullName evidence="7 10">Ribulose-phosphate 3-epimerase</fullName>
        <ecNumber evidence="7 10">5.1.3.1</ecNumber>
    </recommendedName>
</protein>
<feature type="active site" description="Proton donor" evidence="10 12">
    <location>
        <position position="173"/>
    </location>
</feature>
<feature type="binding site" evidence="10">
    <location>
        <begin position="173"/>
        <end position="175"/>
    </location>
    <ligand>
        <name>substrate</name>
    </ligand>
</feature>
<evidence type="ECO:0000256" key="10">
    <source>
        <dbReference type="HAMAP-Rule" id="MF_02227"/>
    </source>
</evidence>
<evidence type="ECO:0000256" key="7">
    <source>
        <dbReference type="ARBA" id="ARBA00013188"/>
    </source>
</evidence>
<sequence>MDVKIAPSILGADFGNLERDIKKVEECRVEMLHIDVMDGNFVPNIAFGPDQIKMLRGKTDLFFDVHLMIQNPDLLIPRFAEAGADMIVVHQEATVHLHRTLKLIQSFGVKAGVSLTPATSLETLRYVLDEVDMVLLMTVNPGYGGQSFIPACYDKIRDLKKMIAHRPIDIQVDGGINLETAKKAVAAGANVLVAGSFTFKGDVAENIRNLRETARI</sequence>
<dbReference type="InterPro" id="IPR026019">
    <property type="entry name" value="Ribul_P_3_epim"/>
</dbReference>
<dbReference type="InterPro" id="IPR000056">
    <property type="entry name" value="Ribul_P_3_epim-like"/>
</dbReference>
<keyword evidence="9 10" id="KW-0413">Isomerase</keyword>
<keyword evidence="8 10" id="KW-0479">Metal-binding</keyword>
<reference evidence="15" key="1">
    <citation type="submission" date="2021-03" db="EMBL/GenBank/DDBJ databases">
        <title>Alkalibacter marinus sp. nov., isolated from tidal flat sediment.</title>
        <authorList>
            <person name="Namirimu T."/>
            <person name="Yang J.-A."/>
            <person name="Yang S.-H."/>
            <person name="Kim Y.-J."/>
            <person name="Kwon K.K."/>
        </authorList>
    </citation>
    <scope>NUCLEOTIDE SEQUENCE</scope>
    <source>
        <strain evidence="15">ES005</strain>
    </source>
</reference>
<name>A0A974XD27_9FIRM</name>
<dbReference type="EC" id="5.1.3.1" evidence="7 10"/>
<dbReference type="EMBL" id="CP071444">
    <property type="protein sequence ID" value="QSX07588.1"/>
    <property type="molecule type" value="Genomic_DNA"/>
</dbReference>
<dbReference type="NCBIfam" id="TIGR01163">
    <property type="entry name" value="rpe"/>
    <property type="match status" value="1"/>
</dbReference>
<dbReference type="KEGG" id="alka:J0B03_07025"/>
<dbReference type="PROSITE" id="PS01086">
    <property type="entry name" value="RIBUL_P_3_EPIMER_2"/>
    <property type="match status" value="1"/>
</dbReference>
<dbReference type="PROSITE" id="PS01085">
    <property type="entry name" value="RIBUL_P_3_EPIMER_1"/>
    <property type="match status" value="1"/>
</dbReference>
<feature type="active site" description="Proton acceptor" evidence="10 12">
    <location>
        <position position="35"/>
    </location>
</feature>
<feature type="binding site" evidence="10 14">
    <location>
        <begin position="142"/>
        <end position="145"/>
    </location>
    <ligand>
        <name>substrate</name>
    </ligand>
</feature>
<dbReference type="NCBIfam" id="NF004076">
    <property type="entry name" value="PRK05581.1-4"/>
    <property type="match status" value="1"/>
</dbReference>
<accession>A0A974XD27</accession>
<comment type="cofactor">
    <cofactor evidence="5">
        <name>Fe(2+)</name>
        <dbReference type="ChEBI" id="CHEBI:29033"/>
    </cofactor>
</comment>
<dbReference type="Gene3D" id="3.20.20.70">
    <property type="entry name" value="Aldolase class I"/>
    <property type="match status" value="1"/>
</dbReference>
<dbReference type="Pfam" id="PF00834">
    <property type="entry name" value="Ribul_P_3_epim"/>
    <property type="match status" value="1"/>
</dbReference>
<dbReference type="GO" id="GO:0004750">
    <property type="term" value="F:D-ribulose-phosphate 3-epimerase activity"/>
    <property type="evidence" value="ECO:0007669"/>
    <property type="project" value="UniProtKB-UniRule"/>
</dbReference>
<proteinExistence type="inferred from homology"/>
<comment type="cofactor">
    <cofactor evidence="10 13">
        <name>a divalent metal cation</name>
        <dbReference type="ChEBI" id="CHEBI:60240"/>
    </cofactor>
    <text evidence="10 13">Binds 1 divalent metal cation per subunit.</text>
</comment>
<comment type="similarity">
    <text evidence="6 10 11">Belongs to the ribulose-phosphate 3-epimerase family.</text>
</comment>
<feature type="binding site" evidence="14">
    <location>
        <position position="175"/>
    </location>
    <ligand>
        <name>substrate</name>
    </ligand>
</feature>
<feature type="binding site" evidence="10 13">
    <location>
        <position position="66"/>
    </location>
    <ligand>
        <name>a divalent metal cation</name>
        <dbReference type="ChEBI" id="CHEBI:60240"/>
    </ligand>
</feature>
<evidence type="ECO:0000256" key="3">
    <source>
        <dbReference type="ARBA" id="ARBA00001941"/>
    </source>
</evidence>
<keyword evidence="16" id="KW-1185">Reference proteome</keyword>
<keyword evidence="10 11" id="KW-0119">Carbohydrate metabolism</keyword>
<organism evidence="15 16">
    <name type="scientific">Alkalibacter rhizosphaerae</name>
    <dbReference type="NCBI Taxonomy" id="2815577"/>
    <lineage>
        <taxon>Bacteria</taxon>
        <taxon>Bacillati</taxon>
        <taxon>Bacillota</taxon>
        <taxon>Clostridia</taxon>
        <taxon>Eubacteriales</taxon>
        <taxon>Eubacteriaceae</taxon>
        <taxon>Alkalibacter</taxon>
    </lineage>
</organism>
<dbReference type="GO" id="GO:0005737">
    <property type="term" value="C:cytoplasm"/>
    <property type="evidence" value="ECO:0007669"/>
    <property type="project" value="UniProtKB-ARBA"/>
</dbReference>
<dbReference type="RefSeq" id="WP_207298930.1">
    <property type="nucleotide sequence ID" value="NZ_CP071444.1"/>
</dbReference>
<evidence type="ECO:0000313" key="15">
    <source>
        <dbReference type="EMBL" id="QSX07588.1"/>
    </source>
</evidence>
<feature type="binding site" evidence="10 14">
    <location>
        <position position="8"/>
    </location>
    <ligand>
        <name>substrate</name>
    </ligand>
</feature>
<dbReference type="PIRSF" id="PIRSF001461">
    <property type="entry name" value="RPE"/>
    <property type="match status" value="1"/>
</dbReference>
<comment type="pathway">
    <text evidence="10">Carbohydrate degradation.</text>
</comment>
<dbReference type="FunFam" id="3.20.20.70:FF:000004">
    <property type="entry name" value="Ribulose-phosphate 3-epimerase"/>
    <property type="match status" value="1"/>
</dbReference>
<gene>
    <name evidence="10" type="primary">rpe</name>
    <name evidence="15" type="ORF">J0B03_07025</name>
</gene>
<dbReference type="CDD" id="cd00429">
    <property type="entry name" value="RPE"/>
    <property type="match status" value="1"/>
</dbReference>